<keyword evidence="2" id="KW-1185">Reference proteome</keyword>
<sequence>MNRPGMTRSTTHVSACWKLVYLGLYICFRIHRVCRLARSTGLFTWCNQRPECVAFFHAFSAAATSISLVLLDSATYIRVSLPNGRITLITSPNCECAISHAMLASSRAAVKSWSTVQRHCPPHLAHVSRHDPQTSAGLRKKQRL</sequence>
<evidence type="ECO:0000313" key="2">
    <source>
        <dbReference type="Proteomes" id="UP000814033"/>
    </source>
</evidence>
<protein>
    <submittedName>
        <fullName evidence="1">Uncharacterized protein</fullName>
    </submittedName>
</protein>
<proteinExistence type="predicted"/>
<dbReference type="EMBL" id="MU276124">
    <property type="protein sequence ID" value="KAI0041421.1"/>
    <property type="molecule type" value="Genomic_DNA"/>
</dbReference>
<dbReference type="Proteomes" id="UP000814033">
    <property type="component" value="Unassembled WGS sequence"/>
</dbReference>
<gene>
    <name evidence="1" type="ORF">FA95DRAFT_696116</name>
</gene>
<name>A0ACB8RCM6_9AGAM</name>
<organism evidence="1 2">
    <name type="scientific">Auriscalpium vulgare</name>
    <dbReference type="NCBI Taxonomy" id="40419"/>
    <lineage>
        <taxon>Eukaryota</taxon>
        <taxon>Fungi</taxon>
        <taxon>Dikarya</taxon>
        <taxon>Basidiomycota</taxon>
        <taxon>Agaricomycotina</taxon>
        <taxon>Agaricomycetes</taxon>
        <taxon>Russulales</taxon>
        <taxon>Auriscalpiaceae</taxon>
        <taxon>Auriscalpium</taxon>
    </lineage>
</organism>
<reference evidence="1" key="2">
    <citation type="journal article" date="2022" name="New Phytol.">
        <title>Evolutionary transition to the ectomycorrhizal habit in the genomes of a hyperdiverse lineage of mushroom-forming fungi.</title>
        <authorList>
            <person name="Looney B."/>
            <person name="Miyauchi S."/>
            <person name="Morin E."/>
            <person name="Drula E."/>
            <person name="Courty P.E."/>
            <person name="Kohler A."/>
            <person name="Kuo A."/>
            <person name="LaButti K."/>
            <person name="Pangilinan J."/>
            <person name="Lipzen A."/>
            <person name="Riley R."/>
            <person name="Andreopoulos W."/>
            <person name="He G."/>
            <person name="Johnson J."/>
            <person name="Nolan M."/>
            <person name="Tritt A."/>
            <person name="Barry K.W."/>
            <person name="Grigoriev I.V."/>
            <person name="Nagy L.G."/>
            <person name="Hibbett D."/>
            <person name="Henrissat B."/>
            <person name="Matheny P.B."/>
            <person name="Labbe J."/>
            <person name="Martin F.M."/>
        </authorList>
    </citation>
    <scope>NUCLEOTIDE SEQUENCE</scope>
    <source>
        <strain evidence="1">FP105234-sp</strain>
    </source>
</reference>
<reference evidence="1" key="1">
    <citation type="submission" date="2021-02" db="EMBL/GenBank/DDBJ databases">
        <authorList>
            <consortium name="DOE Joint Genome Institute"/>
            <person name="Ahrendt S."/>
            <person name="Looney B.P."/>
            <person name="Miyauchi S."/>
            <person name="Morin E."/>
            <person name="Drula E."/>
            <person name="Courty P.E."/>
            <person name="Chicoki N."/>
            <person name="Fauchery L."/>
            <person name="Kohler A."/>
            <person name="Kuo A."/>
            <person name="Labutti K."/>
            <person name="Pangilinan J."/>
            <person name="Lipzen A."/>
            <person name="Riley R."/>
            <person name="Andreopoulos W."/>
            <person name="He G."/>
            <person name="Johnson J."/>
            <person name="Barry K.W."/>
            <person name="Grigoriev I.V."/>
            <person name="Nagy L."/>
            <person name="Hibbett D."/>
            <person name="Henrissat B."/>
            <person name="Matheny P.B."/>
            <person name="Labbe J."/>
            <person name="Martin F."/>
        </authorList>
    </citation>
    <scope>NUCLEOTIDE SEQUENCE</scope>
    <source>
        <strain evidence="1">FP105234-sp</strain>
    </source>
</reference>
<accession>A0ACB8RCM6</accession>
<evidence type="ECO:0000313" key="1">
    <source>
        <dbReference type="EMBL" id="KAI0041421.1"/>
    </source>
</evidence>
<comment type="caution">
    <text evidence="1">The sequence shown here is derived from an EMBL/GenBank/DDBJ whole genome shotgun (WGS) entry which is preliminary data.</text>
</comment>